<organism evidence="2 3">
    <name type="scientific">Gigaspora margarita</name>
    <dbReference type="NCBI Taxonomy" id="4874"/>
    <lineage>
        <taxon>Eukaryota</taxon>
        <taxon>Fungi</taxon>
        <taxon>Fungi incertae sedis</taxon>
        <taxon>Mucoromycota</taxon>
        <taxon>Glomeromycotina</taxon>
        <taxon>Glomeromycetes</taxon>
        <taxon>Diversisporales</taxon>
        <taxon>Gigasporaceae</taxon>
        <taxon>Gigaspora</taxon>
    </lineage>
</organism>
<gene>
    <name evidence="2" type="ORF">F8M41_004792</name>
</gene>
<dbReference type="EMBL" id="WTPW01001441">
    <property type="protein sequence ID" value="KAF0435633.1"/>
    <property type="molecule type" value="Genomic_DNA"/>
</dbReference>
<dbReference type="Proteomes" id="UP000439903">
    <property type="component" value="Unassembled WGS sequence"/>
</dbReference>
<keyword evidence="3" id="KW-1185">Reference proteome</keyword>
<protein>
    <submittedName>
        <fullName evidence="2">Uncharacterized protein</fullName>
    </submittedName>
</protein>
<evidence type="ECO:0000313" key="3">
    <source>
        <dbReference type="Proteomes" id="UP000439903"/>
    </source>
</evidence>
<evidence type="ECO:0000313" key="2">
    <source>
        <dbReference type="EMBL" id="KAF0435633.1"/>
    </source>
</evidence>
<feature type="signal peptide" evidence="1">
    <location>
        <begin position="1"/>
        <end position="23"/>
    </location>
</feature>
<sequence length="137" mass="15429">MLKTRIIVAFISLFAFIFTYLHAIPPPPPPPPVDHAIALLKKIKGIVIFDQIVVKKQEKMIINGIIGQGIDENTPENYFISFSYFAAKNETHSFAELNIPIKPPRAGPWNVTIPGVVDQCTKKFYIGITKMPHIKIF</sequence>
<keyword evidence="1" id="KW-0732">Signal</keyword>
<dbReference type="OrthoDB" id="2370796at2759"/>
<proteinExistence type="predicted"/>
<comment type="caution">
    <text evidence="2">The sequence shown here is derived from an EMBL/GenBank/DDBJ whole genome shotgun (WGS) entry which is preliminary data.</text>
</comment>
<name>A0A8H3X9Y6_GIGMA</name>
<reference evidence="2 3" key="1">
    <citation type="journal article" date="2019" name="Environ. Microbiol.">
        <title>At the nexus of three kingdoms: the genome of the mycorrhizal fungus Gigaspora margarita provides insights into plant, endobacterial and fungal interactions.</title>
        <authorList>
            <person name="Venice F."/>
            <person name="Ghignone S."/>
            <person name="Salvioli di Fossalunga A."/>
            <person name="Amselem J."/>
            <person name="Novero M."/>
            <person name="Xianan X."/>
            <person name="Sedzielewska Toro K."/>
            <person name="Morin E."/>
            <person name="Lipzen A."/>
            <person name="Grigoriev I.V."/>
            <person name="Henrissat B."/>
            <person name="Martin F.M."/>
            <person name="Bonfante P."/>
        </authorList>
    </citation>
    <scope>NUCLEOTIDE SEQUENCE [LARGE SCALE GENOMIC DNA]</scope>
    <source>
        <strain evidence="2 3">BEG34</strain>
    </source>
</reference>
<evidence type="ECO:0000256" key="1">
    <source>
        <dbReference type="SAM" id="SignalP"/>
    </source>
</evidence>
<dbReference type="AlphaFoldDB" id="A0A8H3X9Y6"/>
<feature type="chain" id="PRO_5034637583" evidence="1">
    <location>
        <begin position="24"/>
        <end position="137"/>
    </location>
</feature>
<accession>A0A8H3X9Y6</accession>